<dbReference type="Proteomes" id="UP001158049">
    <property type="component" value="Unassembled WGS sequence"/>
</dbReference>
<feature type="transmembrane region" description="Helical" evidence="6">
    <location>
        <begin position="262"/>
        <end position="280"/>
    </location>
</feature>
<feature type="transmembrane region" description="Helical" evidence="6">
    <location>
        <begin position="286"/>
        <end position="307"/>
    </location>
</feature>
<evidence type="ECO:0000256" key="3">
    <source>
        <dbReference type="ARBA" id="ARBA00022679"/>
    </source>
</evidence>
<name>A0ABY1PVG6_9BURK</name>
<dbReference type="SUPFAM" id="SSF49785">
    <property type="entry name" value="Galactose-binding domain-like"/>
    <property type="match status" value="1"/>
</dbReference>
<evidence type="ECO:0000256" key="6">
    <source>
        <dbReference type="SAM" id="Phobius"/>
    </source>
</evidence>
<evidence type="ECO:0000313" key="9">
    <source>
        <dbReference type="Proteomes" id="UP001158049"/>
    </source>
</evidence>
<accession>A0ABY1PVG6</accession>
<dbReference type="InterPro" id="IPR005467">
    <property type="entry name" value="His_kinase_dom"/>
</dbReference>
<reference evidence="8 9" key="1">
    <citation type="submission" date="2017-05" db="EMBL/GenBank/DDBJ databases">
        <authorList>
            <person name="Varghese N."/>
            <person name="Submissions S."/>
        </authorList>
    </citation>
    <scope>NUCLEOTIDE SEQUENCE [LARGE SCALE GENOMIC DNA]</scope>
    <source>
        <strain evidence="8 9">DSM 26001</strain>
    </source>
</reference>
<evidence type="ECO:0000313" key="8">
    <source>
        <dbReference type="EMBL" id="SMP50220.1"/>
    </source>
</evidence>
<keyword evidence="9" id="KW-1185">Reference proteome</keyword>
<keyword evidence="4 8" id="KW-0418">Kinase</keyword>
<evidence type="ECO:0000256" key="2">
    <source>
        <dbReference type="ARBA" id="ARBA00012438"/>
    </source>
</evidence>
<dbReference type="EMBL" id="FXUL01000002">
    <property type="protein sequence ID" value="SMP50220.1"/>
    <property type="molecule type" value="Genomic_DNA"/>
</dbReference>
<feature type="transmembrane region" description="Helical" evidence="6">
    <location>
        <begin position="173"/>
        <end position="190"/>
    </location>
</feature>
<dbReference type="InterPro" id="IPR050482">
    <property type="entry name" value="Sensor_HK_TwoCompSys"/>
</dbReference>
<dbReference type="Gene3D" id="3.30.565.10">
    <property type="entry name" value="Histidine kinase-like ATPase, C-terminal domain"/>
    <property type="match status" value="1"/>
</dbReference>
<protein>
    <recommendedName>
        <fullName evidence="2">histidine kinase</fullName>
        <ecNumber evidence="2">2.7.13.3</ecNumber>
    </recommendedName>
</protein>
<keyword evidence="5" id="KW-0902">Two-component regulatory system</keyword>
<organism evidence="8 9">
    <name type="scientific">Noviherbaspirillum suwonense</name>
    <dbReference type="NCBI Taxonomy" id="1224511"/>
    <lineage>
        <taxon>Bacteria</taxon>
        <taxon>Pseudomonadati</taxon>
        <taxon>Pseudomonadota</taxon>
        <taxon>Betaproteobacteria</taxon>
        <taxon>Burkholderiales</taxon>
        <taxon>Oxalobacteraceae</taxon>
        <taxon>Noviherbaspirillum</taxon>
    </lineage>
</organism>
<keyword evidence="3" id="KW-0808">Transferase</keyword>
<dbReference type="InterPro" id="IPR008979">
    <property type="entry name" value="Galactose-bd-like_sf"/>
</dbReference>
<feature type="domain" description="Histidine kinase" evidence="7">
    <location>
        <begin position="511"/>
        <end position="598"/>
    </location>
</feature>
<dbReference type="Pfam" id="PF02518">
    <property type="entry name" value="HATPase_c"/>
    <property type="match status" value="1"/>
</dbReference>
<dbReference type="PANTHER" id="PTHR24421:SF10">
    <property type="entry name" value="NITRATE_NITRITE SENSOR PROTEIN NARQ"/>
    <property type="match status" value="1"/>
</dbReference>
<evidence type="ECO:0000256" key="5">
    <source>
        <dbReference type="ARBA" id="ARBA00023012"/>
    </source>
</evidence>
<sequence length="604" mass="67486">MVLLVAGLFVQLDAVAAQSLLRLDNADFAVSESSVLPAESPLWRSTVLPHRSDRPVGQDLTGYWYRLTFDAQDISQPLWLLFPKLRSGGSVYVNGLLVGKISEADAATQRRWFRPFMFIAPPVALRPVGNEIRVHFRIREPLTSFGEVLIGPEQSIRSMYDRLLFWENTVTEVAGILCLIVGALTMLIWVRRRHESLYGIFSACALFWGVRTLVFRMPEVTMDHWVAWRFTYYFTTAGFIVFITLFLLRLSQCVKPVIERFLVAYWFGGCAVFLAIGVAARPAMDAWWTLGFLPFNFYSVLVLLLYARRTRTPSALAMLAAIVFAFALALHDFAVQHGLFGLEEFYLLHLGIPAFLLVMALILLERFLKTLELADSMQDQLAARLADRERELLRSHERLRKLERLNAIAGERQRIMENLHDGVGAQLITSLMLVKGGRAGQSDMINLLQDCIDEMRISLDSLATEDDDLLSMLENFRARISPRFSAIGLKLQWTDNTLPDSASIPPQCSLQILRVLQEALANILKHAQAANVLVSVGMEGESLVISVKDDGVGIDPSIAVKGHGIGNMRNRAERIGGSFAISGSDSGTTVRLSVPLSTPTQMVD</sequence>
<dbReference type="PANTHER" id="PTHR24421">
    <property type="entry name" value="NITRATE/NITRITE SENSOR PROTEIN NARX-RELATED"/>
    <property type="match status" value="1"/>
</dbReference>
<dbReference type="InterPro" id="IPR011623">
    <property type="entry name" value="7TMR_DISM_rcpt_extracell_dom1"/>
</dbReference>
<feature type="transmembrane region" description="Helical" evidence="6">
    <location>
        <begin position="230"/>
        <end position="250"/>
    </location>
</feature>
<dbReference type="Gene3D" id="2.60.120.260">
    <property type="entry name" value="Galactose-binding domain-like"/>
    <property type="match status" value="1"/>
</dbReference>
<keyword evidence="6" id="KW-0812">Transmembrane</keyword>
<dbReference type="InterPro" id="IPR036890">
    <property type="entry name" value="HATPase_C_sf"/>
</dbReference>
<proteinExistence type="predicted"/>
<feature type="transmembrane region" description="Helical" evidence="6">
    <location>
        <begin position="314"/>
        <end position="334"/>
    </location>
</feature>
<dbReference type="CDD" id="cd16917">
    <property type="entry name" value="HATPase_UhpB-NarQ-NarX-like"/>
    <property type="match status" value="1"/>
</dbReference>
<dbReference type="SUPFAM" id="SSF55874">
    <property type="entry name" value="ATPase domain of HSP90 chaperone/DNA topoisomerase II/histidine kinase"/>
    <property type="match status" value="1"/>
</dbReference>
<dbReference type="PROSITE" id="PS50109">
    <property type="entry name" value="HIS_KIN"/>
    <property type="match status" value="1"/>
</dbReference>
<evidence type="ECO:0000256" key="4">
    <source>
        <dbReference type="ARBA" id="ARBA00022777"/>
    </source>
</evidence>
<evidence type="ECO:0000256" key="1">
    <source>
        <dbReference type="ARBA" id="ARBA00000085"/>
    </source>
</evidence>
<dbReference type="InterPro" id="IPR003594">
    <property type="entry name" value="HATPase_dom"/>
</dbReference>
<dbReference type="GO" id="GO:0016301">
    <property type="term" value="F:kinase activity"/>
    <property type="evidence" value="ECO:0007669"/>
    <property type="project" value="UniProtKB-KW"/>
</dbReference>
<evidence type="ECO:0000259" key="7">
    <source>
        <dbReference type="PROSITE" id="PS50109"/>
    </source>
</evidence>
<comment type="caution">
    <text evidence="8">The sequence shown here is derived from an EMBL/GenBank/DDBJ whole genome shotgun (WGS) entry which is preliminary data.</text>
</comment>
<keyword evidence="6" id="KW-0472">Membrane</keyword>
<dbReference type="SMART" id="SM00387">
    <property type="entry name" value="HATPase_c"/>
    <property type="match status" value="1"/>
</dbReference>
<dbReference type="Pfam" id="PF07695">
    <property type="entry name" value="7TMR-DISM_7TM"/>
    <property type="match status" value="1"/>
</dbReference>
<feature type="transmembrane region" description="Helical" evidence="6">
    <location>
        <begin position="197"/>
        <end position="218"/>
    </location>
</feature>
<gene>
    <name evidence="8" type="ORF">SAMN06295970_102416</name>
</gene>
<comment type="catalytic activity">
    <reaction evidence="1">
        <text>ATP + protein L-histidine = ADP + protein N-phospho-L-histidine.</text>
        <dbReference type="EC" id="2.7.13.3"/>
    </reaction>
</comment>
<feature type="transmembrane region" description="Helical" evidence="6">
    <location>
        <begin position="346"/>
        <end position="364"/>
    </location>
</feature>
<keyword evidence="6" id="KW-1133">Transmembrane helix</keyword>
<dbReference type="EC" id="2.7.13.3" evidence="2"/>